<dbReference type="Pfam" id="PF00830">
    <property type="entry name" value="Ribosomal_L28"/>
    <property type="match status" value="1"/>
</dbReference>
<keyword evidence="2" id="KW-0689">Ribosomal protein</keyword>
<dbReference type="GO" id="GO:0003735">
    <property type="term" value="F:structural constituent of ribosome"/>
    <property type="evidence" value="ECO:0007669"/>
    <property type="project" value="InterPro"/>
</dbReference>
<protein>
    <recommendedName>
        <fullName evidence="6">50S ribosomal protein L28</fullName>
    </recommendedName>
</protein>
<reference evidence="4 5" key="1">
    <citation type="journal article" date="2016" name="Nat. Commun.">
        <title>Thousands of microbial genomes shed light on interconnected biogeochemical processes in an aquifer system.</title>
        <authorList>
            <person name="Anantharaman K."/>
            <person name="Brown C.T."/>
            <person name="Hug L.A."/>
            <person name="Sharon I."/>
            <person name="Castelle C.J."/>
            <person name="Probst A.J."/>
            <person name="Thomas B.C."/>
            <person name="Singh A."/>
            <person name="Wilkins M.J."/>
            <person name="Karaoz U."/>
            <person name="Brodie E.L."/>
            <person name="Williams K.H."/>
            <person name="Hubbard S.S."/>
            <person name="Banfield J.F."/>
        </authorList>
    </citation>
    <scope>NUCLEOTIDE SEQUENCE [LARGE SCALE GENOMIC DNA]</scope>
</reference>
<dbReference type="GO" id="GO:0005840">
    <property type="term" value="C:ribosome"/>
    <property type="evidence" value="ECO:0007669"/>
    <property type="project" value="UniProtKB-KW"/>
</dbReference>
<comment type="caution">
    <text evidence="4">The sequence shown here is derived from an EMBL/GenBank/DDBJ whole genome shotgun (WGS) entry which is preliminary data.</text>
</comment>
<dbReference type="Gene3D" id="2.30.170.40">
    <property type="entry name" value="Ribosomal protein L28/L24"/>
    <property type="match status" value="1"/>
</dbReference>
<dbReference type="SUPFAM" id="SSF143800">
    <property type="entry name" value="L28p-like"/>
    <property type="match status" value="1"/>
</dbReference>
<dbReference type="GO" id="GO:1990904">
    <property type="term" value="C:ribonucleoprotein complex"/>
    <property type="evidence" value="ECO:0007669"/>
    <property type="project" value="UniProtKB-KW"/>
</dbReference>
<sequence length="80" mass="8954">MKICVITKKSSILGGGYSNRTRATKFNPTGTVRKHINLQKKRIFVPEINKFINIEISTKGMRTMKKNGAYATLLKAGLVK</sequence>
<name>A0A1F6XMZ8_9BACT</name>
<comment type="similarity">
    <text evidence="1">Belongs to the bacterial ribosomal protein bL28 family.</text>
</comment>
<proteinExistence type="inferred from homology"/>
<evidence type="ECO:0000256" key="2">
    <source>
        <dbReference type="ARBA" id="ARBA00022980"/>
    </source>
</evidence>
<evidence type="ECO:0008006" key="6">
    <source>
        <dbReference type="Google" id="ProtNLM"/>
    </source>
</evidence>
<keyword evidence="3" id="KW-0687">Ribonucleoprotein</keyword>
<evidence type="ECO:0000256" key="1">
    <source>
        <dbReference type="ARBA" id="ARBA00008760"/>
    </source>
</evidence>
<evidence type="ECO:0000256" key="3">
    <source>
        <dbReference type="ARBA" id="ARBA00023274"/>
    </source>
</evidence>
<dbReference type="InterPro" id="IPR037147">
    <property type="entry name" value="Ribosomal_bL28_sf"/>
</dbReference>
<dbReference type="InterPro" id="IPR034704">
    <property type="entry name" value="Ribosomal_bL28/bL31-like_sf"/>
</dbReference>
<gene>
    <name evidence="4" type="ORF">A2917_02620</name>
</gene>
<dbReference type="InterPro" id="IPR026569">
    <property type="entry name" value="Ribosomal_bL28"/>
</dbReference>
<dbReference type="STRING" id="1801780.A2917_02620"/>
<dbReference type="Proteomes" id="UP000178104">
    <property type="component" value="Unassembled WGS sequence"/>
</dbReference>
<dbReference type="AlphaFoldDB" id="A0A1F6XMZ8"/>
<evidence type="ECO:0000313" key="5">
    <source>
        <dbReference type="Proteomes" id="UP000178104"/>
    </source>
</evidence>
<organism evidence="4 5">
    <name type="scientific">Candidatus Nomurabacteria bacterium RIFCSPLOWO2_01_FULL_42_17</name>
    <dbReference type="NCBI Taxonomy" id="1801780"/>
    <lineage>
        <taxon>Bacteria</taxon>
        <taxon>Candidatus Nomuraibacteriota</taxon>
    </lineage>
</organism>
<evidence type="ECO:0000313" key="4">
    <source>
        <dbReference type="EMBL" id="OGI95431.1"/>
    </source>
</evidence>
<dbReference type="EMBL" id="MFVE01000005">
    <property type="protein sequence ID" value="OGI95431.1"/>
    <property type="molecule type" value="Genomic_DNA"/>
</dbReference>
<accession>A0A1F6XMZ8</accession>